<evidence type="ECO:0000256" key="2">
    <source>
        <dbReference type="ARBA" id="ARBA00022730"/>
    </source>
</evidence>
<dbReference type="EMBL" id="CP023668">
    <property type="protein sequence ID" value="ATG97675.1"/>
    <property type="molecule type" value="Genomic_DNA"/>
</dbReference>
<dbReference type="InterPro" id="IPR036935">
    <property type="entry name" value="Ribosomal_bL9_N_sf"/>
</dbReference>
<organism evidence="8 9">
    <name type="scientific">Mesoplasma lactucae ATCC 49193</name>
    <dbReference type="NCBI Taxonomy" id="81460"/>
    <lineage>
        <taxon>Bacteria</taxon>
        <taxon>Bacillati</taxon>
        <taxon>Mycoplasmatota</taxon>
        <taxon>Mollicutes</taxon>
        <taxon>Entomoplasmatales</taxon>
        <taxon>Entomoplasmataceae</taxon>
        <taxon>Mesoplasma</taxon>
    </lineage>
</organism>
<evidence type="ECO:0000256" key="7">
    <source>
        <dbReference type="HAMAP-Rule" id="MF_00503"/>
    </source>
</evidence>
<gene>
    <name evidence="7 8" type="primary">rplI</name>
    <name evidence="8" type="ORF">CP520_02965</name>
</gene>
<dbReference type="Pfam" id="PF01281">
    <property type="entry name" value="Ribosomal_L9_N"/>
    <property type="match status" value="1"/>
</dbReference>
<dbReference type="GO" id="GO:0005840">
    <property type="term" value="C:ribosome"/>
    <property type="evidence" value="ECO:0007669"/>
    <property type="project" value="UniProtKB-KW"/>
</dbReference>
<evidence type="ECO:0000256" key="4">
    <source>
        <dbReference type="ARBA" id="ARBA00022980"/>
    </source>
</evidence>
<dbReference type="PANTHER" id="PTHR21368">
    <property type="entry name" value="50S RIBOSOMAL PROTEIN L9"/>
    <property type="match status" value="1"/>
</dbReference>
<dbReference type="SUPFAM" id="SSF55658">
    <property type="entry name" value="L9 N-domain-like"/>
    <property type="match status" value="1"/>
</dbReference>
<evidence type="ECO:0000256" key="1">
    <source>
        <dbReference type="ARBA" id="ARBA00010605"/>
    </source>
</evidence>
<protein>
    <recommendedName>
        <fullName evidence="6 7">Large ribosomal subunit protein bL9</fullName>
    </recommendedName>
</protein>
<dbReference type="HAMAP" id="MF_00503">
    <property type="entry name" value="Ribosomal_bL9"/>
    <property type="match status" value="1"/>
</dbReference>
<name>A0A291IRX3_9MOLU</name>
<dbReference type="SUPFAM" id="SSF55653">
    <property type="entry name" value="Ribosomal protein L9 C-domain"/>
    <property type="match status" value="1"/>
</dbReference>
<dbReference type="Gene3D" id="3.10.430.100">
    <property type="entry name" value="Ribosomal protein L9, C-terminal domain"/>
    <property type="match status" value="1"/>
</dbReference>
<dbReference type="InterPro" id="IPR009027">
    <property type="entry name" value="Ribosomal_bL9/RNase_H1_N"/>
</dbReference>
<dbReference type="OrthoDB" id="9788336at2"/>
<dbReference type="GO" id="GO:0003735">
    <property type="term" value="F:structural constituent of ribosome"/>
    <property type="evidence" value="ECO:0007669"/>
    <property type="project" value="InterPro"/>
</dbReference>
<keyword evidence="9" id="KW-1185">Reference proteome</keyword>
<evidence type="ECO:0000256" key="5">
    <source>
        <dbReference type="ARBA" id="ARBA00023274"/>
    </source>
</evidence>
<proteinExistence type="inferred from homology"/>
<dbReference type="RefSeq" id="WP_096862963.1">
    <property type="nucleotide sequence ID" value="NZ_CP023668.1"/>
</dbReference>
<accession>A0A291IRX3</accession>
<dbReference type="InterPro" id="IPR020069">
    <property type="entry name" value="Ribosomal_bL9_C"/>
</dbReference>
<dbReference type="InterPro" id="IPR036791">
    <property type="entry name" value="Ribosomal_bL9_C_sf"/>
</dbReference>
<evidence type="ECO:0000256" key="6">
    <source>
        <dbReference type="ARBA" id="ARBA00035292"/>
    </source>
</evidence>
<dbReference type="AlphaFoldDB" id="A0A291IRX3"/>
<dbReference type="Proteomes" id="UP000232227">
    <property type="component" value="Chromosome"/>
</dbReference>
<dbReference type="InterPro" id="IPR000244">
    <property type="entry name" value="Ribosomal_bL9"/>
</dbReference>
<evidence type="ECO:0000313" key="9">
    <source>
        <dbReference type="Proteomes" id="UP000232227"/>
    </source>
</evidence>
<dbReference type="Gene3D" id="3.40.5.10">
    <property type="entry name" value="Ribosomal protein L9, N-terminal domain"/>
    <property type="match status" value="1"/>
</dbReference>
<keyword evidence="5 7" id="KW-0687">Ribonucleoprotein</keyword>
<dbReference type="KEGG" id="mlac:CP520_02965"/>
<comment type="similarity">
    <text evidence="1 7">Belongs to the bacterial ribosomal protein bL9 family.</text>
</comment>
<dbReference type="GO" id="GO:1990904">
    <property type="term" value="C:ribonucleoprotein complex"/>
    <property type="evidence" value="ECO:0007669"/>
    <property type="project" value="UniProtKB-KW"/>
</dbReference>
<dbReference type="InterPro" id="IPR020070">
    <property type="entry name" value="Ribosomal_bL9_N"/>
</dbReference>
<dbReference type="InterPro" id="IPR020594">
    <property type="entry name" value="Ribosomal_bL9_bac/chp"/>
</dbReference>
<comment type="function">
    <text evidence="7">Binds to the 23S rRNA.</text>
</comment>
<dbReference type="GO" id="GO:0019843">
    <property type="term" value="F:rRNA binding"/>
    <property type="evidence" value="ECO:0007669"/>
    <property type="project" value="UniProtKB-UniRule"/>
</dbReference>
<dbReference type="GO" id="GO:0006412">
    <property type="term" value="P:translation"/>
    <property type="evidence" value="ECO:0007669"/>
    <property type="project" value="UniProtKB-UniRule"/>
</dbReference>
<evidence type="ECO:0000256" key="3">
    <source>
        <dbReference type="ARBA" id="ARBA00022884"/>
    </source>
</evidence>
<keyword evidence="3 7" id="KW-0694">RNA-binding</keyword>
<dbReference type="NCBIfam" id="TIGR00158">
    <property type="entry name" value="L9"/>
    <property type="match status" value="1"/>
</dbReference>
<dbReference type="Pfam" id="PF03948">
    <property type="entry name" value="Ribosomal_L9_C"/>
    <property type="match status" value="1"/>
</dbReference>
<keyword evidence="4 7" id="KW-0689">Ribosomal protein</keyword>
<evidence type="ECO:0000313" key="8">
    <source>
        <dbReference type="EMBL" id="ATG97675.1"/>
    </source>
</evidence>
<reference evidence="8 9" key="1">
    <citation type="submission" date="2017-09" db="EMBL/GenBank/DDBJ databases">
        <title>SPAdes assembly of the Mesoplasma lactucae genome.</title>
        <authorList>
            <person name="Knight T.F."/>
            <person name="Rubinstein R."/>
            <person name="Citino T."/>
        </authorList>
    </citation>
    <scope>NUCLEOTIDE SEQUENCE [LARGE SCALE GENOMIC DNA]</scope>
    <source>
        <strain evidence="8 9">831-C4</strain>
    </source>
</reference>
<sequence>MKVIFLKDVKGQGKKDEIKEISDGYAINYLIPRGLAKQATAGATKTVNANKQKQAEIDQLTTAQMRQLKTVLEGLKPVFELDFSDQDKATGAVTAKDIVNKLKTDNNIDLDTKQFKNFKNIKKLGTTKVVINLDMGVKATLSVKVERLKK</sequence>
<keyword evidence="2 7" id="KW-0699">rRNA-binding</keyword>